<keyword evidence="7" id="KW-1185">Reference proteome</keyword>
<keyword evidence="2" id="KW-0238">DNA-binding</keyword>
<dbReference type="PANTHER" id="PTHR44688:SF16">
    <property type="entry name" value="DNA-BINDING TRANSCRIPTIONAL ACTIVATOR DEVR_DOSR"/>
    <property type="match status" value="1"/>
</dbReference>
<dbReference type="Pfam" id="PF00196">
    <property type="entry name" value="GerE"/>
    <property type="match status" value="1"/>
</dbReference>
<reference evidence="6" key="1">
    <citation type="journal article" date="2014" name="Int. J. Syst. Evol. Microbiol.">
        <title>Complete genome sequence of Corynebacterium casei LMG S-19264T (=DSM 44701T), isolated from a smear-ripened cheese.</title>
        <authorList>
            <consortium name="US DOE Joint Genome Institute (JGI-PGF)"/>
            <person name="Walter F."/>
            <person name="Albersmeier A."/>
            <person name="Kalinowski J."/>
            <person name="Ruckert C."/>
        </authorList>
    </citation>
    <scope>NUCLEOTIDE SEQUENCE</scope>
    <source>
        <strain evidence="6">NBRC 108769</strain>
    </source>
</reference>
<keyword evidence="4" id="KW-0472">Membrane</keyword>
<evidence type="ECO:0000313" key="7">
    <source>
        <dbReference type="Proteomes" id="UP001156666"/>
    </source>
</evidence>
<sequence length="274" mass="31811">MDDMYRCNPYMIIGDAEIVNGSFSYIFEEPLDFELIRLHVIKKGAPVANLIIGGDEENFGFYGIMDDTVLEIPRAPNLFQSFTPDDLLNRELLEIWKTMNEYQDSYADATDPESKVNISQTFREKMFAYADTCKLAVPCILAINEAGLSGFDDRTGKNWDKLYRRFGSNSYLPSGLNKRRYFNPIWLLVLIFILAGLIYYYFRSIIRPKNKLNQLSIQERKVAELINKGLTNKMIAQELNVEVSTVKSHVYKIFNKLDIRSRNELIVFQKWMTS</sequence>
<keyword evidence="3" id="KW-0804">Transcription</keyword>
<evidence type="ECO:0000256" key="1">
    <source>
        <dbReference type="ARBA" id="ARBA00023015"/>
    </source>
</evidence>
<evidence type="ECO:0000313" key="6">
    <source>
        <dbReference type="EMBL" id="GLR19655.1"/>
    </source>
</evidence>
<evidence type="ECO:0000256" key="4">
    <source>
        <dbReference type="SAM" id="Phobius"/>
    </source>
</evidence>
<protein>
    <recommendedName>
        <fullName evidence="5">HTH luxR-type domain-containing protein</fullName>
    </recommendedName>
</protein>
<dbReference type="Proteomes" id="UP001156666">
    <property type="component" value="Unassembled WGS sequence"/>
</dbReference>
<dbReference type="PRINTS" id="PR00038">
    <property type="entry name" value="HTHLUXR"/>
</dbReference>
<dbReference type="Gene3D" id="1.10.10.10">
    <property type="entry name" value="Winged helix-like DNA-binding domain superfamily/Winged helix DNA-binding domain"/>
    <property type="match status" value="1"/>
</dbReference>
<dbReference type="GO" id="GO:0003677">
    <property type="term" value="F:DNA binding"/>
    <property type="evidence" value="ECO:0007669"/>
    <property type="project" value="UniProtKB-KW"/>
</dbReference>
<keyword evidence="1" id="KW-0805">Transcription regulation</keyword>
<dbReference type="InterPro" id="IPR000792">
    <property type="entry name" value="Tscrpt_reg_LuxR_C"/>
</dbReference>
<keyword evidence="4" id="KW-0812">Transmembrane</keyword>
<dbReference type="GO" id="GO:0006355">
    <property type="term" value="P:regulation of DNA-templated transcription"/>
    <property type="evidence" value="ECO:0007669"/>
    <property type="project" value="InterPro"/>
</dbReference>
<feature type="domain" description="HTH luxR-type" evidence="5">
    <location>
        <begin position="208"/>
        <end position="273"/>
    </location>
</feature>
<evidence type="ECO:0000256" key="2">
    <source>
        <dbReference type="ARBA" id="ARBA00023125"/>
    </source>
</evidence>
<dbReference type="PANTHER" id="PTHR44688">
    <property type="entry name" value="DNA-BINDING TRANSCRIPTIONAL ACTIVATOR DEVR_DOSR"/>
    <property type="match status" value="1"/>
</dbReference>
<proteinExistence type="predicted"/>
<accession>A0AA37SXK8</accession>
<name>A0AA37SXK8_9BACT</name>
<dbReference type="CDD" id="cd06170">
    <property type="entry name" value="LuxR_C_like"/>
    <property type="match status" value="1"/>
</dbReference>
<dbReference type="InterPro" id="IPR036388">
    <property type="entry name" value="WH-like_DNA-bd_sf"/>
</dbReference>
<dbReference type="PROSITE" id="PS50043">
    <property type="entry name" value="HTH_LUXR_2"/>
    <property type="match status" value="1"/>
</dbReference>
<dbReference type="EMBL" id="BSOH01000031">
    <property type="protein sequence ID" value="GLR19655.1"/>
    <property type="molecule type" value="Genomic_DNA"/>
</dbReference>
<dbReference type="SUPFAM" id="SSF46894">
    <property type="entry name" value="C-terminal effector domain of the bipartite response regulators"/>
    <property type="match status" value="1"/>
</dbReference>
<dbReference type="InterPro" id="IPR016032">
    <property type="entry name" value="Sig_transdc_resp-reg_C-effctor"/>
</dbReference>
<evidence type="ECO:0000256" key="3">
    <source>
        <dbReference type="ARBA" id="ARBA00023163"/>
    </source>
</evidence>
<evidence type="ECO:0000259" key="5">
    <source>
        <dbReference type="PROSITE" id="PS50043"/>
    </source>
</evidence>
<feature type="transmembrane region" description="Helical" evidence="4">
    <location>
        <begin position="181"/>
        <end position="202"/>
    </location>
</feature>
<organism evidence="6 7">
    <name type="scientific">Portibacter lacus</name>
    <dbReference type="NCBI Taxonomy" id="1099794"/>
    <lineage>
        <taxon>Bacteria</taxon>
        <taxon>Pseudomonadati</taxon>
        <taxon>Bacteroidota</taxon>
        <taxon>Saprospiria</taxon>
        <taxon>Saprospirales</taxon>
        <taxon>Haliscomenobacteraceae</taxon>
        <taxon>Portibacter</taxon>
    </lineage>
</organism>
<keyword evidence="4" id="KW-1133">Transmembrane helix</keyword>
<comment type="caution">
    <text evidence="6">The sequence shown here is derived from an EMBL/GenBank/DDBJ whole genome shotgun (WGS) entry which is preliminary data.</text>
</comment>
<dbReference type="AlphaFoldDB" id="A0AA37SXK8"/>
<dbReference type="SMART" id="SM00421">
    <property type="entry name" value="HTH_LUXR"/>
    <property type="match status" value="1"/>
</dbReference>
<reference evidence="6" key="2">
    <citation type="submission" date="2023-01" db="EMBL/GenBank/DDBJ databases">
        <title>Draft genome sequence of Portibacter lacus strain NBRC 108769.</title>
        <authorList>
            <person name="Sun Q."/>
            <person name="Mori K."/>
        </authorList>
    </citation>
    <scope>NUCLEOTIDE SEQUENCE</scope>
    <source>
        <strain evidence="6">NBRC 108769</strain>
    </source>
</reference>
<gene>
    <name evidence="6" type="ORF">GCM10007940_42710</name>
</gene>